<gene>
    <name evidence="2" type="ORF">H9861_01155</name>
</gene>
<protein>
    <submittedName>
        <fullName evidence="2">Helix-turn-helix domain-containing protein</fullName>
    </submittedName>
</protein>
<dbReference type="AlphaFoldDB" id="A0A9D1UVX9"/>
<accession>A0A9D1UVX9</accession>
<evidence type="ECO:0000313" key="2">
    <source>
        <dbReference type="EMBL" id="HIX01349.1"/>
    </source>
</evidence>
<sequence length="109" mass="12435">MKKVQLTGNERLLLSIIEHKEEPINIKELVNITRLNRRTVLGIIESLRKKGVPVVGKRNGKTGIKIATTQNEINESCMTLAQQSAKMLRTSAYLKTSDLKHWKEHIKTM</sequence>
<dbReference type="InterPro" id="IPR036390">
    <property type="entry name" value="WH_DNA-bd_sf"/>
</dbReference>
<dbReference type="Proteomes" id="UP000823963">
    <property type="component" value="Unassembled WGS sequence"/>
</dbReference>
<dbReference type="Pfam" id="PF08279">
    <property type="entry name" value="HTH_11"/>
    <property type="match status" value="1"/>
</dbReference>
<evidence type="ECO:0000259" key="1">
    <source>
        <dbReference type="Pfam" id="PF08279"/>
    </source>
</evidence>
<comment type="caution">
    <text evidence="2">The sequence shown here is derived from an EMBL/GenBank/DDBJ whole genome shotgun (WGS) entry which is preliminary data.</text>
</comment>
<reference evidence="2" key="2">
    <citation type="submission" date="2021-04" db="EMBL/GenBank/DDBJ databases">
        <authorList>
            <person name="Gilroy R."/>
        </authorList>
    </citation>
    <scope>NUCLEOTIDE SEQUENCE</scope>
    <source>
        <strain evidence="2">6627</strain>
    </source>
</reference>
<name>A0A9D1UVX9_9LACO</name>
<dbReference type="Gene3D" id="1.10.10.10">
    <property type="entry name" value="Winged helix-like DNA-binding domain superfamily/Winged helix DNA-binding domain"/>
    <property type="match status" value="1"/>
</dbReference>
<dbReference type="InterPro" id="IPR013196">
    <property type="entry name" value="HTH_11"/>
</dbReference>
<reference evidence="2" key="1">
    <citation type="journal article" date="2021" name="PeerJ">
        <title>Extensive microbial diversity within the chicken gut microbiome revealed by metagenomics and culture.</title>
        <authorList>
            <person name="Gilroy R."/>
            <person name="Ravi A."/>
            <person name="Getino M."/>
            <person name="Pursley I."/>
            <person name="Horton D.L."/>
            <person name="Alikhan N.F."/>
            <person name="Baker D."/>
            <person name="Gharbi K."/>
            <person name="Hall N."/>
            <person name="Watson M."/>
            <person name="Adriaenssens E.M."/>
            <person name="Foster-Nyarko E."/>
            <person name="Jarju S."/>
            <person name="Secka A."/>
            <person name="Antonio M."/>
            <person name="Oren A."/>
            <person name="Chaudhuri R.R."/>
            <person name="La Ragione R."/>
            <person name="Hildebrand F."/>
            <person name="Pallen M.J."/>
        </authorList>
    </citation>
    <scope>NUCLEOTIDE SEQUENCE</scope>
    <source>
        <strain evidence="2">6627</strain>
    </source>
</reference>
<dbReference type="InterPro" id="IPR036388">
    <property type="entry name" value="WH-like_DNA-bd_sf"/>
</dbReference>
<feature type="domain" description="Helix-turn-helix type 11" evidence="1">
    <location>
        <begin position="11"/>
        <end position="60"/>
    </location>
</feature>
<organism evidence="2 3">
    <name type="scientific">Candidatus Ligilactobacillus excrementigallinarum</name>
    <dbReference type="NCBI Taxonomy" id="2838641"/>
    <lineage>
        <taxon>Bacteria</taxon>
        <taxon>Bacillati</taxon>
        <taxon>Bacillota</taxon>
        <taxon>Bacilli</taxon>
        <taxon>Lactobacillales</taxon>
        <taxon>Lactobacillaceae</taxon>
        <taxon>Ligilactobacillus</taxon>
    </lineage>
</organism>
<dbReference type="EMBL" id="DXFP01000009">
    <property type="protein sequence ID" value="HIX01349.1"/>
    <property type="molecule type" value="Genomic_DNA"/>
</dbReference>
<dbReference type="SUPFAM" id="SSF46785">
    <property type="entry name" value="Winged helix' DNA-binding domain"/>
    <property type="match status" value="1"/>
</dbReference>
<evidence type="ECO:0000313" key="3">
    <source>
        <dbReference type="Proteomes" id="UP000823963"/>
    </source>
</evidence>
<proteinExistence type="predicted"/>